<keyword evidence="3" id="KW-1185">Reference proteome</keyword>
<protein>
    <submittedName>
        <fullName evidence="2">Uncharacterized protein</fullName>
    </submittedName>
</protein>
<dbReference type="Proteomes" id="UP000479000">
    <property type="component" value="Unassembled WGS sequence"/>
</dbReference>
<dbReference type="EMBL" id="CADCXU010023575">
    <property type="protein sequence ID" value="CAB0011002.1"/>
    <property type="molecule type" value="Genomic_DNA"/>
</dbReference>
<evidence type="ECO:0000313" key="2">
    <source>
        <dbReference type="EMBL" id="CAB0011002.1"/>
    </source>
</evidence>
<proteinExistence type="predicted"/>
<evidence type="ECO:0000256" key="1">
    <source>
        <dbReference type="SAM" id="MobiDB-lite"/>
    </source>
</evidence>
<feature type="compositionally biased region" description="Pro residues" evidence="1">
    <location>
        <begin position="282"/>
        <end position="304"/>
    </location>
</feature>
<gene>
    <name evidence="2" type="ORF">NTEN_LOCUS15995</name>
</gene>
<reference evidence="2 3" key="1">
    <citation type="submission" date="2020-02" db="EMBL/GenBank/DDBJ databases">
        <authorList>
            <person name="Ferguson B K."/>
        </authorList>
    </citation>
    <scope>NUCLEOTIDE SEQUENCE [LARGE SCALE GENOMIC DNA]</scope>
</reference>
<feature type="compositionally biased region" description="Polar residues" evidence="1">
    <location>
        <begin position="240"/>
        <end position="254"/>
    </location>
</feature>
<feature type="compositionally biased region" description="Polar residues" evidence="1">
    <location>
        <begin position="204"/>
        <end position="213"/>
    </location>
</feature>
<feature type="region of interest" description="Disordered" evidence="1">
    <location>
        <begin position="278"/>
        <end position="305"/>
    </location>
</feature>
<accession>A0A6H5H6B5</accession>
<sequence length="358" mass="39762">MSRDKFPQNIPPPWVPINQDAIKLNQGWCVHPLSKTSSRSTSLDIEPGSRSSFAQNMFTTSMVMDSHNTLDRSAIVGFFRIVDPPSESIRIDQKTQDEKQLFVHVISGTTSTDRMIIEAIRDKEMVELSDGTIISSRQARKRGLTSNNCVRTPQQQINTDKSIEPHNDVDDIEYYTYISKITQGCGYVSDNVNDDTMPSDGHSMCSSNSESLSQQRPVHHPRQRRHERAPTGRGSWRIPQPSQGQVSEPQPSSSDEIVSMEFINLKILVASTSKLFEVSDPINPPQPHPIPGPPEPEPVPPPTVDPQILYDGYPAPSLPYKTAIVVVTDPRFISIPGKTSFYTTLGGGCQGTIRPSQK</sequence>
<organism evidence="2 3">
    <name type="scientific">Nesidiocoris tenuis</name>
    <dbReference type="NCBI Taxonomy" id="355587"/>
    <lineage>
        <taxon>Eukaryota</taxon>
        <taxon>Metazoa</taxon>
        <taxon>Ecdysozoa</taxon>
        <taxon>Arthropoda</taxon>
        <taxon>Hexapoda</taxon>
        <taxon>Insecta</taxon>
        <taxon>Pterygota</taxon>
        <taxon>Neoptera</taxon>
        <taxon>Paraneoptera</taxon>
        <taxon>Hemiptera</taxon>
        <taxon>Heteroptera</taxon>
        <taxon>Panheteroptera</taxon>
        <taxon>Cimicomorpha</taxon>
        <taxon>Miridae</taxon>
        <taxon>Dicyphina</taxon>
        <taxon>Nesidiocoris</taxon>
    </lineage>
</organism>
<evidence type="ECO:0000313" key="3">
    <source>
        <dbReference type="Proteomes" id="UP000479000"/>
    </source>
</evidence>
<feature type="region of interest" description="Disordered" evidence="1">
    <location>
        <begin position="192"/>
        <end position="254"/>
    </location>
</feature>
<feature type="compositionally biased region" description="Basic residues" evidence="1">
    <location>
        <begin position="217"/>
        <end position="227"/>
    </location>
</feature>
<dbReference type="AlphaFoldDB" id="A0A6H5H6B5"/>
<name>A0A6H5H6B5_9HEMI</name>